<dbReference type="EMBL" id="JBFXLU010000312">
    <property type="protein sequence ID" value="KAL2830152.1"/>
    <property type="molecule type" value="Genomic_DNA"/>
</dbReference>
<dbReference type="PANTHER" id="PTHR10491">
    <property type="entry name" value="DTDP-4-DEHYDRORHAMNOSE REDUCTASE"/>
    <property type="match status" value="1"/>
</dbReference>
<reference evidence="2 3" key="1">
    <citation type="submission" date="2024-07" db="EMBL/GenBank/DDBJ databases">
        <title>Section-level genome sequencing and comparative genomics of Aspergillus sections Usti and Cavernicolus.</title>
        <authorList>
            <consortium name="Lawrence Berkeley National Laboratory"/>
            <person name="Nybo J.L."/>
            <person name="Vesth T.C."/>
            <person name="Theobald S."/>
            <person name="Frisvad J.C."/>
            <person name="Larsen T.O."/>
            <person name="Kjaerboelling I."/>
            <person name="Rothschild-Mancinelli K."/>
            <person name="Lyhne E.K."/>
            <person name="Kogle M.E."/>
            <person name="Barry K."/>
            <person name="Clum A."/>
            <person name="Na H."/>
            <person name="Ledsgaard L."/>
            <person name="Lin J."/>
            <person name="Lipzen A."/>
            <person name="Kuo A."/>
            <person name="Riley R."/>
            <person name="Mondo S."/>
            <person name="Labutti K."/>
            <person name="Haridas S."/>
            <person name="Pangalinan J."/>
            <person name="Salamov A.A."/>
            <person name="Simmons B.A."/>
            <person name="Magnuson J.K."/>
            <person name="Chen J."/>
            <person name="Drula E."/>
            <person name="Henrissat B."/>
            <person name="Wiebenga A."/>
            <person name="Lubbers R.J."/>
            <person name="Gomes A.C."/>
            <person name="Makela M.R."/>
            <person name="Stajich J."/>
            <person name="Grigoriev I.V."/>
            <person name="Mortensen U.H."/>
            <person name="De Vries R.P."/>
            <person name="Baker S.E."/>
            <person name="Andersen M.R."/>
        </authorList>
    </citation>
    <scope>NUCLEOTIDE SEQUENCE [LARGE SCALE GENOMIC DNA]</scope>
    <source>
        <strain evidence="2 3">CBS 123904</strain>
    </source>
</reference>
<dbReference type="InterPro" id="IPR001509">
    <property type="entry name" value="Epimerase_deHydtase"/>
</dbReference>
<dbReference type="InterPro" id="IPR036291">
    <property type="entry name" value="NAD(P)-bd_dom_sf"/>
</dbReference>
<protein>
    <submittedName>
        <fullName evidence="2">UDP-4-keto-6-deoxy-glucose-3,5-epimerase/ UDP-4-keto-rhamnose-4-keto-reductase</fullName>
    </submittedName>
</protein>
<name>A0ABR4IQW0_9EURO</name>
<organism evidence="2 3">
    <name type="scientific">Aspergillus pseudoustus</name>
    <dbReference type="NCBI Taxonomy" id="1810923"/>
    <lineage>
        <taxon>Eukaryota</taxon>
        <taxon>Fungi</taxon>
        <taxon>Dikarya</taxon>
        <taxon>Ascomycota</taxon>
        <taxon>Pezizomycotina</taxon>
        <taxon>Eurotiomycetes</taxon>
        <taxon>Eurotiomycetidae</taxon>
        <taxon>Eurotiales</taxon>
        <taxon>Aspergillaceae</taxon>
        <taxon>Aspergillus</taxon>
        <taxon>Aspergillus subgen. Nidulantes</taxon>
    </lineage>
</organism>
<dbReference type="Pfam" id="PF01370">
    <property type="entry name" value="Epimerase"/>
    <property type="match status" value="1"/>
</dbReference>
<dbReference type="SUPFAM" id="SSF51735">
    <property type="entry name" value="NAD(P)-binding Rossmann-fold domains"/>
    <property type="match status" value="1"/>
</dbReference>
<comment type="caution">
    <text evidence="2">The sequence shown here is derived from an EMBL/GenBank/DDBJ whole genome shotgun (WGS) entry which is preliminary data.</text>
</comment>
<sequence>MAATNGSSQGPVFLIFGNGFIANQIKDLLLQQGKKVIMSRARIESREQVLSELTKHTPTRVINCAGVRGTPNADWCEDHKIETVRSNILGPLNVIDVCHQLGNIHVTHLGSACIYNTLLGDERPPWKETEEPFFQGSWYNRSRLLSELSIRHYPNLLLLRVRLPIAAAMHKDNHITRLLGFRKIIDLTGSGTVLTNLLPGAIILSEHGETGIYNFVTPGEISNVEIMELAKQYIRPELEWDTFTLDEMLAILKAPRAHCVLDATKLQDKLREYGYAVKDRREALEEIFQILAAKGV</sequence>
<dbReference type="Proteomes" id="UP001610446">
    <property type="component" value="Unassembled WGS sequence"/>
</dbReference>
<accession>A0ABR4IQW0</accession>
<dbReference type="PANTHER" id="PTHR10491:SF4">
    <property type="entry name" value="METHIONINE ADENOSYLTRANSFERASE 2 SUBUNIT BETA"/>
    <property type="match status" value="1"/>
</dbReference>
<keyword evidence="3" id="KW-1185">Reference proteome</keyword>
<dbReference type="InterPro" id="IPR005913">
    <property type="entry name" value="dTDP_dehydrorham_reduct"/>
</dbReference>
<feature type="domain" description="NAD-dependent epimerase/dehydratase" evidence="1">
    <location>
        <begin position="17"/>
        <end position="153"/>
    </location>
</feature>
<dbReference type="Gene3D" id="3.40.50.720">
    <property type="entry name" value="NAD(P)-binding Rossmann-like Domain"/>
    <property type="match status" value="1"/>
</dbReference>
<evidence type="ECO:0000313" key="3">
    <source>
        <dbReference type="Proteomes" id="UP001610446"/>
    </source>
</evidence>
<evidence type="ECO:0000259" key="1">
    <source>
        <dbReference type="Pfam" id="PF01370"/>
    </source>
</evidence>
<gene>
    <name evidence="2" type="ORF">BJY01DRAFT_254738</name>
</gene>
<evidence type="ECO:0000313" key="2">
    <source>
        <dbReference type="EMBL" id="KAL2830152.1"/>
    </source>
</evidence>
<proteinExistence type="predicted"/>